<gene>
    <name evidence="2" type="ORF">Scaly_2199100</name>
</gene>
<dbReference type="EMBL" id="JACGWM010000013">
    <property type="protein sequence ID" value="KAL0332976.1"/>
    <property type="molecule type" value="Genomic_DNA"/>
</dbReference>
<protein>
    <submittedName>
        <fullName evidence="2">Mitochondrial protein</fullName>
    </submittedName>
</protein>
<dbReference type="CDD" id="cd09272">
    <property type="entry name" value="RNase_HI_RT_Ty1"/>
    <property type="match status" value="1"/>
</dbReference>
<dbReference type="PANTHER" id="PTHR11439">
    <property type="entry name" value="GAG-POL-RELATED RETROTRANSPOSON"/>
    <property type="match status" value="1"/>
</dbReference>
<sequence length="266" mass="29881">MKRNLLVVDGTIERYKARLVAKWYAQTYGVDYTETYVVAKINTICILLSLAVNLDWSLHQFDVKNAFLCGDLQEEVYMVPPLGCNMEAMKVTGNDLEERKSLKEHLAHEFEMKDLGELKFFLGIEVSRSSRGYTDADWASSSIDDRRSTSGYFTFIGENLVTWRSKKQEVVARSSAEVEYRGMAKAILTNAIKQSDLPLNPHWLYPQSRSSRALMVLLLALGSLGDNLAFKHRAPKIGVVPPPQPGPALLQEFVNNSSLDSGFACH</sequence>
<organism evidence="2">
    <name type="scientific">Sesamum calycinum</name>
    <dbReference type="NCBI Taxonomy" id="2727403"/>
    <lineage>
        <taxon>Eukaryota</taxon>
        <taxon>Viridiplantae</taxon>
        <taxon>Streptophyta</taxon>
        <taxon>Embryophyta</taxon>
        <taxon>Tracheophyta</taxon>
        <taxon>Spermatophyta</taxon>
        <taxon>Magnoliopsida</taxon>
        <taxon>eudicotyledons</taxon>
        <taxon>Gunneridae</taxon>
        <taxon>Pentapetalae</taxon>
        <taxon>asterids</taxon>
        <taxon>lamiids</taxon>
        <taxon>Lamiales</taxon>
        <taxon>Pedaliaceae</taxon>
        <taxon>Sesamum</taxon>
    </lineage>
</organism>
<dbReference type="Pfam" id="PF07727">
    <property type="entry name" value="RVT_2"/>
    <property type="match status" value="2"/>
</dbReference>
<proteinExistence type="predicted"/>
<dbReference type="AlphaFoldDB" id="A0AAW2MR35"/>
<name>A0AAW2MR35_9LAMI</name>
<accession>A0AAW2MR35</accession>
<reference evidence="2" key="1">
    <citation type="submission" date="2020-06" db="EMBL/GenBank/DDBJ databases">
        <authorList>
            <person name="Li T."/>
            <person name="Hu X."/>
            <person name="Zhang T."/>
            <person name="Song X."/>
            <person name="Zhang H."/>
            <person name="Dai N."/>
            <person name="Sheng W."/>
            <person name="Hou X."/>
            <person name="Wei L."/>
        </authorList>
    </citation>
    <scope>NUCLEOTIDE SEQUENCE</scope>
    <source>
        <strain evidence="2">KEN8</strain>
        <tissue evidence="2">Leaf</tissue>
    </source>
</reference>
<feature type="domain" description="Reverse transcriptase Ty1/copia-type" evidence="1">
    <location>
        <begin position="89"/>
        <end position="147"/>
    </location>
</feature>
<evidence type="ECO:0000259" key="1">
    <source>
        <dbReference type="Pfam" id="PF07727"/>
    </source>
</evidence>
<feature type="domain" description="Reverse transcriptase Ty1/copia-type" evidence="1">
    <location>
        <begin position="13"/>
        <end position="88"/>
    </location>
</feature>
<dbReference type="PANTHER" id="PTHR11439:SF467">
    <property type="entry name" value="INTEGRASE CATALYTIC DOMAIN-CONTAINING PROTEIN"/>
    <property type="match status" value="1"/>
</dbReference>
<dbReference type="InterPro" id="IPR013103">
    <property type="entry name" value="RVT_2"/>
</dbReference>
<comment type="caution">
    <text evidence="2">The sequence shown here is derived from an EMBL/GenBank/DDBJ whole genome shotgun (WGS) entry which is preliminary data.</text>
</comment>
<reference evidence="2" key="2">
    <citation type="journal article" date="2024" name="Plant">
        <title>Genomic evolution and insights into agronomic trait innovations of Sesamum species.</title>
        <authorList>
            <person name="Miao H."/>
            <person name="Wang L."/>
            <person name="Qu L."/>
            <person name="Liu H."/>
            <person name="Sun Y."/>
            <person name="Le M."/>
            <person name="Wang Q."/>
            <person name="Wei S."/>
            <person name="Zheng Y."/>
            <person name="Lin W."/>
            <person name="Duan Y."/>
            <person name="Cao H."/>
            <person name="Xiong S."/>
            <person name="Wang X."/>
            <person name="Wei L."/>
            <person name="Li C."/>
            <person name="Ma Q."/>
            <person name="Ju M."/>
            <person name="Zhao R."/>
            <person name="Li G."/>
            <person name="Mu C."/>
            <person name="Tian Q."/>
            <person name="Mei H."/>
            <person name="Zhang T."/>
            <person name="Gao T."/>
            <person name="Zhang H."/>
        </authorList>
    </citation>
    <scope>NUCLEOTIDE SEQUENCE</scope>
    <source>
        <strain evidence="2">KEN8</strain>
    </source>
</reference>
<evidence type="ECO:0000313" key="2">
    <source>
        <dbReference type="EMBL" id="KAL0332976.1"/>
    </source>
</evidence>